<dbReference type="SUPFAM" id="SSF57850">
    <property type="entry name" value="RING/U-box"/>
    <property type="match status" value="1"/>
</dbReference>
<evidence type="ECO:0000259" key="14">
    <source>
        <dbReference type="PROSITE" id="PS50089"/>
    </source>
</evidence>
<dbReference type="InterPro" id="IPR001841">
    <property type="entry name" value="Znf_RING"/>
</dbReference>
<proteinExistence type="predicted"/>
<name>A0A8T2UWG3_CERRI</name>
<comment type="subcellular location">
    <subcellularLocation>
        <location evidence="2">Membrane</location>
        <topology evidence="2">Single-pass membrane protein</topology>
    </subcellularLocation>
</comment>
<keyword evidence="12" id="KW-0472">Membrane</keyword>
<evidence type="ECO:0000256" key="8">
    <source>
        <dbReference type="ARBA" id="ARBA00022771"/>
    </source>
</evidence>
<dbReference type="PANTHER" id="PTHR46913">
    <property type="entry name" value="RING-H2 FINGER PROTEIN ATL16"/>
    <property type="match status" value="1"/>
</dbReference>
<keyword evidence="16" id="KW-1185">Reference proteome</keyword>
<feature type="domain" description="RING-type" evidence="14">
    <location>
        <begin position="30"/>
        <end position="72"/>
    </location>
</feature>
<evidence type="ECO:0000256" key="3">
    <source>
        <dbReference type="ARBA" id="ARBA00004906"/>
    </source>
</evidence>
<accession>A0A8T2UWG3</accession>
<dbReference type="SMART" id="SM00184">
    <property type="entry name" value="RING"/>
    <property type="match status" value="1"/>
</dbReference>
<dbReference type="OrthoDB" id="8062037at2759"/>
<dbReference type="PROSITE" id="PS50089">
    <property type="entry name" value="ZF_RING_2"/>
    <property type="match status" value="1"/>
</dbReference>
<dbReference type="GO" id="GO:0016567">
    <property type="term" value="P:protein ubiquitination"/>
    <property type="evidence" value="ECO:0007669"/>
    <property type="project" value="InterPro"/>
</dbReference>
<dbReference type="Proteomes" id="UP000825935">
    <property type="component" value="Chromosome 5"/>
</dbReference>
<dbReference type="AlphaFoldDB" id="A0A8T2UWG3"/>
<evidence type="ECO:0000256" key="12">
    <source>
        <dbReference type="ARBA" id="ARBA00023136"/>
    </source>
</evidence>
<evidence type="ECO:0000256" key="9">
    <source>
        <dbReference type="ARBA" id="ARBA00022786"/>
    </source>
</evidence>
<dbReference type="Pfam" id="PF13639">
    <property type="entry name" value="zf-RING_2"/>
    <property type="match status" value="1"/>
</dbReference>
<dbReference type="GO" id="GO:0016020">
    <property type="term" value="C:membrane"/>
    <property type="evidence" value="ECO:0007669"/>
    <property type="project" value="UniProtKB-SubCell"/>
</dbReference>
<evidence type="ECO:0000256" key="1">
    <source>
        <dbReference type="ARBA" id="ARBA00000900"/>
    </source>
</evidence>
<keyword evidence="11" id="KW-1133">Transmembrane helix</keyword>
<dbReference type="PANTHER" id="PTHR46913:SF1">
    <property type="entry name" value="RING-H2 FINGER PROTEIN ATL16"/>
    <property type="match status" value="1"/>
</dbReference>
<dbReference type="Gene3D" id="3.30.40.10">
    <property type="entry name" value="Zinc/RING finger domain, C3HC4 (zinc finger)"/>
    <property type="match status" value="1"/>
</dbReference>
<dbReference type="GO" id="GO:0008270">
    <property type="term" value="F:zinc ion binding"/>
    <property type="evidence" value="ECO:0007669"/>
    <property type="project" value="UniProtKB-KW"/>
</dbReference>
<evidence type="ECO:0000256" key="6">
    <source>
        <dbReference type="ARBA" id="ARBA00022692"/>
    </source>
</evidence>
<keyword evidence="7" id="KW-0479">Metal-binding</keyword>
<evidence type="ECO:0000256" key="2">
    <source>
        <dbReference type="ARBA" id="ARBA00004167"/>
    </source>
</evidence>
<keyword evidence="8 13" id="KW-0863">Zinc-finger</keyword>
<keyword evidence="10" id="KW-0862">Zinc</keyword>
<dbReference type="GO" id="GO:0061630">
    <property type="term" value="F:ubiquitin protein ligase activity"/>
    <property type="evidence" value="ECO:0007669"/>
    <property type="project" value="UniProtKB-EC"/>
</dbReference>
<keyword evidence="9" id="KW-0833">Ubl conjugation pathway</keyword>
<dbReference type="EC" id="2.3.2.27" evidence="4"/>
<evidence type="ECO:0000256" key="10">
    <source>
        <dbReference type="ARBA" id="ARBA00022833"/>
    </source>
</evidence>
<reference evidence="15" key="1">
    <citation type="submission" date="2021-08" db="EMBL/GenBank/DDBJ databases">
        <title>WGS assembly of Ceratopteris richardii.</title>
        <authorList>
            <person name="Marchant D.B."/>
            <person name="Chen G."/>
            <person name="Jenkins J."/>
            <person name="Shu S."/>
            <person name="Leebens-Mack J."/>
            <person name="Grimwood J."/>
            <person name="Schmutz J."/>
            <person name="Soltis P."/>
            <person name="Soltis D."/>
            <person name="Chen Z.-H."/>
        </authorList>
    </citation>
    <scope>NUCLEOTIDE SEQUENCE</scope>
    <source>
        <strain evidence="15">Whitten #5841</strain>
        <tissue evidence="15">Leaf</tissue>
    </source>
</reference>
<comment type="caution">
    <text evidence="15">The sequence shown here is derived from an EMBL/GenBank/DDBJ whole genome shotgun (WGS) entry which is preliminary data.</text>
</comment>
<dbReference type="InterPro" id="IPR044600">
    <property type="entry name" value="ATL1/ATL16-like"/>
</dbReference>
<keyword evidence="6" id="KW-0812">Transmembrane</keyword>
<evidence type="ECO:0000313" key="16">
    <source>
        <dbReference type="Proteomes" id="UP000825935"/>
    </source>
</evidence>
<evidence type="ECO:0000256" key="5">
    <source>
        <dbReference type="ARBA" id="ARBA00022679"/>
    </source>
</evidence>
<evidence type="ECO:0000313" key="15">
    <source>
        <dbReference type="EMBL" id="KAH7437905.1"/>
    </source>
</evidence>
<sequence>MNSIPTMTFRQMCLHHPSPATTMPLWTSICVICLAHFQENEEVKVLPVCSHSFHPVCIDQWLQAHSTCPICRSEVAWHHLLAKPKSRERHVSFIEILID</sequence>
<dbReference type="InterPro" id="IPR013083">
    <property type="entry name" value="Znf_RING/FYVE/PHD"/>
</dbReference>
<evidence type="ECO:0000256" key="11">
    <source>
        <dbReference type="ARBA" id="ARBA00022989"/>
    </source>
</evidence>
<evidence type="ECO:0000256" key="13">
    <source>
        <dbReference type="PROSITE-ProRule" id="PRU00175"/>
    </source>
</evidence>
<gene>
    <name evidence="15" type="ORF">KP509_05G094800</name>
</gene>
<evidence type="ECO:0000256" key="4">
    <source>
        <dbReference type="ARBA" id="ARBA00012483"/>
    </source>
</evidence>
<comment type="pathway">
    <text evidence="3">Protein modification; protein ubiquitination.</text>
</comment>
<organism evidence="15 16">
    <name type="scientific">Ceratopteris richardii</name>
    <name type="common">Triangle waterfern</name>
    <dbReference type="NCBI Taxonomy" id="49495"/>
    <lineage>
        <taxon>Eukaryota</taxon>
        <taxon>Viridiplantae</taxon>
        <taxon>Streptophyta</taxon>
        <taxon>Embryophyta</taxon>
        <taxon>Tracheophyta</taxon>
        <taxon>Polypodiopsida</taxon>
        <taxon>Polypodiidae</taxon>
        <taxon>Polypodiales</taxon>
        <taxon>Pteridineae</taxon>
        <taxon>Pteridaceae</taxon>
        <taxon>Parkerioideae</taxon>
        <taxon>Ceratopteris</taxon>
    </lineage>
</organism>
<protein>
    <recommendedName>
        <fullName evidence="4">RING-type E3 ubiquitin transferase</fullName>
        <ecNumber evidence="4">2.3.2.27</ecNumber>
    </recommendedName>
</protein>
<evidence type="ECO:0000256" key="7">
    <source>
        <dbReference type="ARBA" id="ARBA00022723"/>
    </source>
</evidence>
<dbReference type="EMBL" id="CM035410">
    <property type="protein sequence ID" value="KAH7437905.1"/>
    <property type="molecule type" value="Genomic_DNA"/>
</dbReference>
<keyword evidence="5" id="KW-0808">Transferase</keyword>
<comment type="catalytic activity">
    <reaction evidence="1">
        <text>S-ubiquitinyl-[E2 ubiquitin-conjugating enzyme]-L-cysteine + [acceptor protein]-L-lysine = [E2 ubiquitin-conjugating enzyme]-L-cysteine + N(6)-ubiquitinyl-[acceptor protein]-L-lysine.</text>
        <dbReference type="EC" id="2.3.2.27"/>
    </reaction>
</comment>